<dbReference type="EMBL" id="CP066092">
    <property type="protein sequence ID" value="QQB21345.1"/>
    <property type="molecule type" value="Genomic_DNA"/>
</dbReference>
<evidence type="ECO:0000313" key="3">
    <source>
        <dbReference type="Proteomes" id="UP000595481"/>
    </source>
</evidence>
<dbReference type="Proteomes" id="UP000595481">
    <property type="component" value="Chromosome"/>
</dbReference>
<feature type="domain" description="PilZ" evidence="1">
    <location>
        <begin position="475"/>
        <end position="554"/>
    </location>
</feature>
<dbReference type="Gene3D" id="2.40.10.220">
    <property type="entry name" value="predicted glycosyltransferase like domains"/>
    <property type="match status" value="1"/>
</dbReference>
<sequence length="793" mass="91431">MDSEHQQYLIEQLVPLLREKDFEEIFNRMTQEENSNSRFLLKMELKRKCSPCRRVIDMRDELADECLIHEFDGITHFMPAEAINLFQSQCYLYRDAYTIGVNEALQQWQKQQHHARVDGHLTPPASPFRQYDVNTIAFASYYGRRQERMHFSSPVLLKLPDGEKLFAKSSDLSLGGMRISVPYLPSYHTGAQVEVFFTGLERDNPNPVLHQPVNYQILGEESKEGKFWLRLVRTGEQPAFDAFLKEFIEVNKVRYRVSVDYLLSAAIIKGYEQFYLPRMTGMPLFFGTGDSPCLEIALRTENNQHLLEYWRDEKNRDALAGLFSAERMKRLCPAPGATSETLIYCFTHTVRSHIYFFSATAEELRQSGLTALFFQVGSRRPSWRVYKFTLEACELLEADVGQLQGLENPQLQDILLLERLKQIGYCGLLQEISQESQREEFYQEGEPGSNANELQRFGHEQGVAPFEIETLHYVQLRKELRYIHKTAVAIHHNGKSWLGWTRDISAHGLQIELEEAFVGEKNDVVTIALPRLQELSKSMDLQHLSYRLVSLNMTRTVLHLCIEGDSDRHTGRQFFSLLIESNQNKLKAAQEQRRYRGLARALRNIYTHHLFNSPVYINKLKGAPKPASIGKSLKPRSLQRLLTACAELPEQENLYPLFQGELLKELLMTPLRSIEREDKPKEEEVYIASIQTRAGLPIFRSRLASEFTGVKEKRQFIELALQEGEFYSVLVGVSRTGRPDTNFIANELDYIAKFAIHKAKKLEEELWSVVGVGELTDTTQATLFRLGITQPLN</sequence>
<organism evidence="2 3">
    <name type="scientific">Aeromonas jandaei</name>
    <dbReference type="NCBI Taxonomy" id="650"/>
    <lineage>
        <taxon>Bacteria</taxon>
        <taxon>Pseudomonadati</taxon>
        <taxon>Pseudomonadota</taxon>
        <taxon>Gammaproteobacteria</taxon>
        <taxon>Aeromonadales</taxon>
        <taxon>Aeromonadaceae</taxon>
        <taxon>Aeromonas</taxon>
    </lineage>
</organism>
<proteinExistence type="predicted"/>
<evidence type="ECO:0000259" key="1">
    <source>
        <dbReference type="Pfam" id="PF07238"/>
    </source>
</evidence>
<feature type="domain" description="PilZ" evidence="1">
    <location>
        <begin position="144"/>
        <end position="204"/>
    </location>
</feature>
<dbReference type="Pfam" id="PF07238">
    <property type="entry name" value="PilZ"/>
    <property type="match status" value="2"/>
</dbReference>
<protein>
    <submittedName>
        <fullName evidence="2">PilZ domain-containing protein</fullName>
    </submittedName>
</protein>
<reference evidence="2 3" key="1">
    <citation type="submission" date="2020-12" db="EMBL/GenBank/DDBJ databases">
        <title>FDA dAtabase for Regulatory Grade micrObial Sequences (FDA-ARGOS): Supporting development and validation of Infectious Disease Dx tests.</title>
        <authorList>
            <person name="Sproer C."/>
            <person name="Gronow S."/>
            <person name="Severitt S."/>
            <person name="Schroder I."/>
            <person name="Tallon L."/>
            <person name="Sadzewicz L."/>
            <person name="Zhao X."/>
            <person name="Boylan J."/>
            <person name="Ott S."/>
            <person name="Bowen H."/>
            <person name="Vavikolanu K."/>
            <person name="Mehta A."/>
            <person name="Aluvathingal J."/>
            <person name="Nadendla S."/>
            <person name="Lowell S."/>
            <person name="Myers T."/>
            <person name="Yan Y."/>
            <person name="Sichtig H."/>
        </authorList>
    </citation>
    <scope>NUCLEOTIDE SEQUENCE [LARGE SCALE GENOMIC DNA]</scope>
    <source>
        <strain evidence="2 3">FDAARGOS_986</strain>
    </source>
</reference>
<dbReference type="InterPro" id="IPR009875">
    <property type="entry name" value="PilZ_domain"/>
</dbReference>
<dbReference type="RefSeq" id="WP_042030707.1">
    <property type="nucleotide sequence ID" value="NZ_CAWMFX010000021.1"/>
</dbReference>
<keyword evidence="3" id="KW-1185">Reference proteome</keyword>
<dbReference type="SUPFAM" id="SSF141371">
    <property type="entry name" value="PilZ domain-like"/>
    <property type="match status" value="2"/>
</dbReference>
<gene>
    <name evidence="2" type="ORF">I6H43_07410</name>
</gene>
<evidence type="ECO:0000313" key="2">
    <source>
        <dbReference type="EMBL" id="QQB21345.1"/>
    </source>
</evidence>
<dbReference type="GeneID" id="69551096"/>
<name>A0A7T4ACF5_AERJA</name>
<accession>A0A7T4ACF5</accession>